<protein>
    <submittedName>
        <fullName evidence="4">Peptidoglycan DD-metalloendopeptidase family protein</fullName>
    </submittedName>
</protein>
<dbReference type="Gene3D" id="2.70.70.10">
    <property type="entry name" value="Glucose Permease (Domain IIA)"/>
    <property type="match status" value="1"/>
</dbReference>
<dbReference type="CDD" id="cd12797">
    <property type="entry name" value="M23_peptidase"/>
    <property type="match status" value="1"/>
</dbReference>
<feature type="compositionally biased region" description="Basic and acidic residues" evidence="2">
    <location>
        <begin position="251"/>
        <end position="274"/>
    </location>
</feature>
<dbReference type="RefSeq" id="WP_210681498.1">
    <property type="nucleotide sequence ID" value="NZ_JAGMWN010000003.1"/>
</dbReference>
<dbReference type="InterPro" id="IPR011055">
    <property type="entry name" value="Dup_hybrid_motif"/>
</dbReference>
<evidence type="ECO:0000313" key="4">
    <source>
        <dbReference type="EMBL" id="MBP5856918.1"/>
    </source>
</evidence>
<proteinExistence type="inferred from homology"/>
<dbReference type="InterPro" id="IPR050570">
    <property type="entry name" value="Cell_wall_metabolism_enzyme"/>
</dbReference>
<dbReference type="InterPro" id="IPR016047">
    <property type="entry name" value="M23ase_b-sheet_dom"/>
</dbReference>
<dbReference type="SUPFAM" id="SSF54106">
    <property type="entry name" value="LysM domain"/>
    <property type="match status" value="2"/>
</dbReference>
<feature type="domain" description="LysM" evidence="3">
    <location>
        <begin position="99"/>
        <end position="143"/>
    </location>
</feature>
<dbReference type="GO" id="GO:0004222">
    <property type="term" value="F:metalloendopeptidase activity"/>
    <property type="evidence" value="ECO:0007669"/>
    <property type="project" value="TreeGrafter"/>
</dbReference>
<organism evidence="4 5">
    <name type="scientific">Marivibrio halodurans</name>
    <dbReference type="NCBI Taxonomy" id="2039722"/>
    <lineage>
        <taxon>Bacteria</taxon>
        <taxon>Pseudomonadati</taxon>
        <taxon>Pseudomonadota</taxon>
        <taxon>Alphaproteobacteria</taxon>
        <taxon>Rhodospirillales</taxon>
        <taxon>Rhodospirillaceae</taxon>
        <taxon>Marivibrio</taxon>
    </lineage>
</organism>
<gene>
    <name evidence="4" type="ORF">KAJ83_07855</name>
</gene>
<name>A0A8J7S1J9_9PROT</name>
<comment type="similarity">
    <text evidence="1">Belongs to the E.coli NlpD/Haemophilus LppB family.</text>
</comment>
<feature type="domain" description="LysM" evidence="3">
    <location>
        <begin position="147"/>
        <end position="191"/>
    </location>
</feature>
<evidence type="ECO:0000259" key="3">
    <source>
        <dbReference type="PROSITE" id="PS51782"/>
    </source>
</evidence>
<dbReference type="PANTHER" id="PTHR21666:SF263">
    <property type="entry name" value="MUREIN HYDROLASE ACTIVATOR NLPD"/>
    <property type="match status" value="1"/>
</dbReference>
<dbReference type="Gene3D" id="3.10.350.10">
    <property type="entry name" value="LysM domain"/>
    <property type="match status" value="2"/>
</dbReference>
<dbReference type="InterPro" id="IPR036779">
    <property type="entry name" value="LysM_dom_sf"/>
</dbReference>
<feature type="region of interest" description="Disordered" evidence="2">
    <location>
        <begin position="196"/>
        <end position="286"/>
    </location>
</feature>
<dbReference type="CDD" id="cd00118">
    <property type="entry name" value="LysM"/>
    <property type="match status" value="2"/>
</dbReference>
<evidence type="ECO:0000256" key="2">
    <source>
        <dbReference type="SAM" id="MobiDB-lite"/>
    </source>
</evidence>
<dbReference type="EMBL" id="JAGMWN010000003">
    <property type="protein sequence ID" value="MBP5856918.1"/>
    <property type="molecule type" value="Genomic_DNA"/>
</dbReference>
<dbReference type="InterPro" id="IPR018392">
    <property type="entry name" value="LysM"/>
</dbReference>
<dbReference type="SMART" id="SM00257">
    <property type="entry name" value="LysM"/>
    <property type="match status" value="2"/>
</dbReference>
<dbReference type="SUPFAM" id="SSF51261">
    <property type="entry name" value="Duplicated hybrid motif"/>
    <property type="match status" value="1"/>
</dbReference>
<dbReference type="Pfam" id="PF01476">
    <property type="entry name" value="LysM"/>
    <property type="match status" value="2"/>
</dbReference>
<dbReference type="PROSITE" id="PS51782">
    <property type="entry name" value="LYSM"/>
    <property type="match status" value="2"/>
</dbReference>
<keyword evidence="5" id="KW-1185">Reference proteome</keyword>
<dbReference type="AlphaFoldDB" id="A0A8J7S1J9"/>
<comment type="caution">
    <text evidence="4">The sequence shown here is derived from an EMBL/GenBank/DDBJ whole genome shotgun (WGS) entry which is preliminary data.</text>
</comment>
<feature type="region of interest" description="Disordered" evidence="2">
    <location>
        <begin position="1"/>
        <end position="21"/>
    </location>
</feature>
<sequence>MRRLGFPRSGHARPRGVARGSNLGHSPLIMSRLSAHMRALSLLALLIVSAVACARDDSGPRVRIYQEGQAESGAAGTATSEDTGRVVPGSVPVEISPDGVHSVTRGQTLYSISRAYNAPLRAMIVENGLEPPYRLEVGQRLRVPQAKTYQVRAGDTVYGVSRDFGVSMNELVRVNGIEPPYTIKVGQRLLIPGQVSRQASAATSPTTADSPSPREGTSPGGDPTAAEIARRAAEALDEENAAPATPPPRVAPDRPFRMAEDGQPRPRLKPEAPRRTLASVAQPPPRAASTFLRPVEGRVVSRFGPKGKGLHNDGMNIAAPRGTAVRAAENGVVAYAGTELKGFGQGVLIKHADGYMTFYAHNDAVLVSRGQRVARGQTIARLGSTGNVDTPQLHFQVRKGRQALDPEKYLGG</sequence>
<dbReference type="Proteomes" id="UP000672602">
    <property type="component" value="Unassembled WGS sequence"/>
</dbReference>
<evidence type="ECO:0000256" key="1">
    <source>
        <dbReference type="ARBA" id="ARBA00038420"/>
    </source>
</evidence>
<evidence type="ECO:0000313" key="5">
    <source>
        <dbReference type="Proteomes" id="UP000672602"/>
    </source>
</evidence>
<feature type="compositionally biased region" description="Basic residues" evidence="2">
    <location>
        <begin position="1"/>
        <end position="16"/>
    </location>
</feature>
<reference evidence="4" key="1">
    <citation type="submission" date="2021-04" db="EMBL/GenBank/DDBJ databases">
        <authorList>
            <person name="Zhang D.-C."/>
        </authorList>
    </citation>
    <scope>NUCLEOTIDE SEQUENCE</scope>
    <source>
        <strain evidence="4">CGMCC 1.15697</strain>
    </source>
</reference>
<feature type="compositionally biased region" description="Low complexity" evidence="2">
    <location>
        <begin position="199"/>
        <end position="213"/>
    </location>
</feature>
<accession>A0A8J7S1J9</accession>
<dbReference type="PANTHER" id="PTHR21666">
    <property type="entry name" value="PEPTIDASE-RELATED"/>
    <property type="match status" value="1"/>
</dbReference>
<dbReference type="Pfam" id="PF01551">
    <property type="entry name" value="Peptidase_M23"/>
    <property type="match status" value="1"/>
</dbReference>